<gene>
    <name evidence="1" type="ORF">DHETER_LOCUS5819</name>
</gene>
<accession>A0ACA9M5I9</accession>
<sequence>MSAASLSFLSSVWNLLNPISLVQILGDCWRYWYCKMRLLRHVSVNYNGIGVGIGLIVTGVVGHYKILD</sequence>
<evidence type="ECO:0000313" key="1">
    <source>
        <dbReference type="EMBL" id="CAG8565189.1"/>
    </source>
</evidence>
<reference evidence="1" key="1">
    <citation type="submission" date="2021-06" db="EMBL/GenBank/DDBJ databases">
        <authorList>
            <person name="Kallberg Y."/>
            <person name="Tangrot J."/>
            <person name="Rosling A."/>
        </authorList>
    </citation>
    <scope>NUCLEOTIDE SEQUENCE</scope>
    <source>
        <strain evidence="1">IL203A</strain>
    </source>
</reference>
<organism evidence="1 2">
    <name type="scientific">Dentiscutata heterogama</name>
    <dbReference type="NCBI Taxonomy" id="1316150"/>
    <lineage>
        <taxon>Eukaryota</taxon>
        <taxon>Fungi</taxon>
        <taxon>Fungi incertae sedis</taxon>
        <taxon>Mucoromycota</taxon>
        <taxon>Glomeromycotina</taxon>
        <taxon>Glomeromycetes</taxon>
        <taxon>Diversisporales</taxon>
        <taxon>Gigasporaceae</taxon>
        <taxon>Dentiscutata</taxon>
    </lineage>
</organism>
<protein>
    <submittedName>
        <fullName evidence="1">792_t:CDS:1</fullName>
    </submittedName>
</protein>
<comment type="caution">
    <text evidence="1">The sequence shown here is derived from an EMBL/GenBank/DDBJ whole genome shotgun (WGS) entry which is preliminary data.</text>
</comment>
<dbReference type="EMBL" id="CAJVPU010006840">
    <property type="protein sequence ID" value="CAG8565189.1"/>
    <property type="molecule type" value="Genomic_DNA"/>
</dbReference>
<name>A0ACA9M5I9_9GLOM</name>
<evidence type="ECO:0000313" key="2">
    <source>
        <dbReference type="Proteomes" id="UP000789702"/>
    </source>
</evidence>
<proteinExistence type="predicted"/>
<dbReference type="Proteomes" id="UP000789702">
    <property type="component" value="Unassembled WGS sequence"/>
</dbReference>
<keyword evidence="2" id="KW-1185">Reference proteome</keyword>